<evidence type="ECO:0000313" key="1">
    <source>
        <dbReference type="EMBL" id="KAJ1099811.1"/>
    </source>
</evidence>
<name>A0AAV7M7N3_PLEWA</name>
<dbReference type="AlphaFoldDB" id="A0AAV7M7N3"/>
<keyword evidence="2" id="KW-1185">Reference proteome</keyword>
<sequence>MQVSHLTRYLLDHAPVVCVFQWGRLTRTLYSWRFPSEILQDPVRKDTLTQLLTEYTEHNWQSTHSRATDREACKTVLLGGYMGFTCGVRKTLQAELTEREDVLAAFQRGEGQGPNVQGEEVNLLCQVIEMRDRLEHYTLKSYRQLLHREGDSSGKLLA</sequence>
<gene>
    <name evidence="1" type="ORF">NDU88_004906</name>
</gene>
<dbReference type="EMBL" id="JANPWB010000014">
    <property type="protein sequence ID" value="KAJ1099811.1"/>
    <property type="molecule type" value="Genomic_DNA"/>
</dbReference>
<protein>
    <submittedName>
        <fullName evidence="1">Uncharacterized protein</fullName>
    </submittedName>
</protein>
<dbReference type="Proteomes" id="UP001066276">
    <property type="component" value="Chromosome 10"/>
</dbReference>
<accession>A0AAV7M7N3</accession>
<organism evidence="1 2">
    <name type="scientific">Pleurodeles waltl</name>
    <name type="common">Iberian ribbed newt</name>
    <dbReference type="NCBI Taxonomy" id="8319"/>
    <lineage>
        <taxon>Eukaryota</taxon>
        <taxon>Metazoa</taxon>
        <taxon>Chordata</taxon>
        <taxon>Craniata</taxon>
        <taxon>Vertebrata</taxon>
        <taxon>Euteleostomi</taxon>
        <taxon>Amphibia</taxon>
        <taxon>Batrachia</taxon>
        <taxon>Caudata</taxon>
        <taxon>Salamandroidea</taxon>
        <taxon>Salamandridae</taxon>
        <taxon>Pleurodelinae</taxon>
        <taxon>Pleurodeles</taxon>
    </lineage>
</organism>
<evidence type="ECO:0000313" key="2">
    <source>
        <dbReference type="Proteomes" id="UP001066276"/>
    </source>
</evidence>
<comment type="caution">
    <text evidence="1">The sequence shown here is derived from an EMBL/GenBank/DDBJ whole genome shotgun (WGS) entry which is preliminary data.</text>
</comment>
<reference evidence="1" key="1">
    <citation type="journal article" date="2022" name="bioRxiv">
        <title>Sequencing and chromosome-scale assembly of the giantPleurodeles waltlgenome.</title>
        <authorList>
            <person name="Brown T."/>
            <person name="Elewa A."/>
            <person name="Iarovenko S."/>
            <person name="Subramanian E."/>
            <person name="Araus A.J."/>
            <person name="Petzold A."/>
            <person name="Susuki M."/>
            <person name="Suzuki K.-i.T."/>
            <person name="Hayashi T."/>
            <person name="Toyoda A."/>
            <person name="Oliveira C."/>
            <person name="Osipova E."/>
            <person name="Leigh N.D."/>
            <person name="Simon A."/>
            <person name="Yun M.H."/>
        </authorList>
    </citation>
    <scope>NUCLEOTIDE SEQUENCE</scope>
    <source>
        <strain evidence="1">20211129_DDA</strain>
        <tissue evidence="1">Liver</tissue>
    </source>
</reference>
<proteinExistence type="predicted"/>